<dbReference type="InterPro" id="IPR011990">
    <property type="entry name" value="TPR-like_helical_dom_sf"/>
</dbReference>
<dbReference type="AlphaFoldDB" id="A0A4Z0QV84"/>
<protein>
    <submittedName>
        <fullName evidence="2">Uncharacterized protein</fullName>
    </submittedName>
</protein>
<feature type="repeat" description="TPR" evidence="1">
    <location>
        <begin position="59"/>
        <end position="92"/>
    </location>
</feature>
<proteinExistence type="predicted"/>
<sequence>MDKGSKIIGINSRRKKLDDDTDMNGFEDWEDDYRLISKRDYKGLKRLRQEVAKSHPEDVYAQWRLGEAYILCKEYEKAIDYFTPLYRKNPDYGDIEYSILDALFALGKSERDFKWVSVPEVKRLNDEISDFCYDYLKGKRKARSLDDVYCQLIVEGYLTFSEEELLNHLIKDGRFEFQNDGGVHSTLLKVQRKSK</sequence>
<evidence type="ECO:0000313" key="2">
    <source>
        <dbReference type="EMBL" id="TGE34721.1"/>
    </source>
</evidence>
<dbReference type="OrthoDB" id="1947696at2"/>
<dbReference type="Proteomes" id="UP000298460">
    <property type="component" value="Unassembled WGS sequence"/>
</dbReference>
<gene>
    <name evidence="2" type="ORF">E4K67_29295</name>
</gene>
<organism evidence="2 3">
    <name type="scientific">Desulfosporosinus fructosivorans</name>
    <dbReference type="NCBI Taxonomy" id="2018669"/>
    <lineage>
        <taxon>Bacteria</taxon>
        <taxon>Bacillati</taxon>
        <taxon>Bacillota</taxon>
        <taxon>Clostridia</taxon>
        <taxon>Eubacteriales</taxon>
        <taxon>Desulfitobacteriaceae</taxon>
        <taxon>Desulfosporosinus</taxon>
    </lineage>
</organism>
<dbReference type="EMBL" id="SPQQ01000033">
    <property type="protein sequence ID" value="TGE34721.1"/>
    <property type="molecule type" value="Genomic_DNA"/>
</dbReference>
<dbReference type="RefSeq" id="WP_135553217.1">
    <property type="nucleotide sequence ID" value="NZ_SPQQ01000033.1"/>
</dbReference>
<keyword evidence="1" id="KW-0802">TPR repeat</keyword>
<keyword evidence="3" id="KW-1185">Reference proteome</keyword>
<dbReference type="Gene3D" id="1.25.40.10">
    <property type="entry name" value="Tetratricopeptide repeat domain"/>
    <property type="match status" value="1"/>
</dbReference>
<comment type="caution">
    <text evidence="2">The sequence shown here is derived from an EMBL/GenBank/DDBJ whole genome shotgun (WGS) entry which is preliminary data.</text>
</comment>
<dbReference type="InterPro" id="IPR019734">
    <property type="entry name" value="TPR_rpt"/>
</dbReference>
<dbReference type="SUPFAM" id="SSF48452">
    <property type="entry name" value="TPR-like"/>
    <property type="match status" value="1"/>
</dbReference>
<dbReference type="PROSITE" id="PS50005">
    <property type="entry name" value="TPR"/>
    <property type="match status" value="1"/>
</dbReference>
<reference evidence="2 3" key="1">
    <citation type="submission" date="2019-03" db="EMBL/GenBank/DDBJ databases">
        <title>Draft Genome Sequence of Desulfosporosinus fructosivorans Strain 63.6F, Isolated from Marine Sediment in the Baltic Sea.</title>
        <authorList>
            <person name="Hausmann B."/>
            <person name="Vandieken V."/>
            <person name="Pjevac P."/>
            <person name="Schreck K."/>
            <person name="Herbold C.W."/>
            <person name="Loy A."/>
        </authorList>
    </citation>
    <scope>NUCLEOTIDE SEQUENCE [LARGE SCALE GENOMIC DNA]</scope>
    <source>
        <strain evidence="2 3">63.6F</strain>
    </source>
</reference>
<evidence type="ECO:0000313" key="3">
    <source>
        <dbReference type="Proteomes" id="UP000298460"/>
    </source>
</evidence>
<evidence type="ECO:0000256" key="1">
    <source>
        <dbReference type="PROSITE-ProRule" id="PRU00339"/>
    </source>
</evidence>
<name>A0A4Z0QV84_9FIRM</name>
<accession>A0A4Z0QV84</accession>